<evidence type="ECO:0000256" key="1">
    <source>
        <dbReference type="SAM" id="MobiDB-lite"/>
    </source>
</evidence>
<feature type="compositionally biased region" description="Acidic residues" evidence="1">
    <location>
        <begin position="117"/>
        <end position="130"/>
    </location>
</feature>
<dbReference type="WBParaSite" id="nRc.2.0.1.t24212-RA">
    <property type="protein sequence ID" value="nRc.2.0.1.t24212-RA"/>
    <property type="gene ID" value="nRc.2.0.1.g24212"/>
</dbReference>
<reference evidence="3" key="1">
    <citation type="submission" date="2022-11" db="UniProtKB">
        <authorList>
            <consortium name="WormBaseParasite"/>
        </authorList>
    </citation>
    <scope>IDENTIFICATION</scope>
</reference>
<protein>
    <submittedName>
        <fullName evidence="3">Uncharacterized protein</fullName>
    </submittedName>
</protein>
<accession>A0A915JDG5</accession>
<sequence length="147" mass="16574">MSKPPPKLNIPPTDAGNPPVQLPPATTPNLPTQEKVDLMASQMEKMMLLLGQMQNQVMAQQQKINDLETDFLSRKYDVDQPDDDKPSTSDLRTNGDSINILETRARSRQKLAPQPQDDLEAPETPEDENIIDPSNLPNQDLWPFMQQ</sequence>
<proteinExistence type="predicted"/>
<evidence type="ECO:0000313" key="2">
    <source>
        <dbReference type="Proteomes" id="UP000887565"/>
    </source>
</evidence>
<dbReference type="AlphaFoldDB" id="A0A915JDG5"/>
<name>A0A915JDG5_ROMCU</name>
<feature type="compositionally biased region" description="Basic and acidic residues" evidence="1">
    <location>
        <begin position="75"/>
        <end position="87"/>
    </location>
</feature>
<evidence type="ECO:0000313" key="3">
    <source>
        <dbReference type="WBParaSite" id="nRc.2.0.1.t24212-RA"/>
    </source>
</evidence>
<feature type="region of interest" description="Disordered" evidence="1">
    <location>
        <begin position="1"/>
        <end position="31"/>
    </location>
</feature>
<dbReference type="Proteomes" id="UP000887565">
    <property type="component" value="Unplaced"/>
</dbReference>
<feature type="region of interest" description="Disordered" evidence="1">
    <location>
        <begin position="75"/>
        <end position="147"/>
    </location>
</feature>
<feature type="compositionally biased region" description="Polar residues" evidence="1">
    <location>
        <begin position="88"/>
        <end position="97"/>
    </location>
</feature>
<keyword evidence="2" id="KW-1185">Reference proteome</keyword>
<organism evidence="2 3">
    <name type="scientific">Romanomermis culicivorax</name>
    <name type="common">Nematode worm</name>
    <dbReference type="NCBI Taxonomy" id="13658"/>
    <lineage>
        <taxon>Eukaryota</taxon>
        <taxon>Metazoa</taxon>
        <taxon>Ecdysozoa</taxon>
        <taxon>Nematoda</taxon>
        <taxon>Enoplea</taxon>
        <taxon>Dorylaimia</taxon>
        <taxon>Mermithida</taxon>
        <taxon>Mermithoidea</taxon>
        <taxon>Mermithidae</taxon>
        <taxon>Romanomermis</taxon>
    </lineage>
</organism>